<dbReference type="Proteomes" id="UP000694385">
    <property type="component" value="Unassembled WGS sequence"/>
</dbReference>
<dbReference type="GO" id="GO:0007059">
    <property type="term" value="P:chromosome segregation"/>
    <property type="evidence" value="ECO:0007669"/>
    <property type="project" value="Ensembl"/>
</dbReference>
<keyword evidence="7" id="KW-0132">Cell division</keyword>
<comment type="subunit">
    <text evidence="19">Forms a heterodimer with SMC6. Component of the SMC5-SMC6 complex which consists at least of SMC5, SMC6, NSMCE2, NSMCE1, NSMCE4A or EID3 and NSMCE3. Interacts with NSMCE2. Interacts with SLF2; this interaction induces an association of the SLF1-SLF2 complex with the SMC5-SMC6 complex. Interacts with RAD18; this interaction is increased in a SLF1 or SLF2-dependent manner.</text>
</comment>
<dbReference type="AlphaFoldDB" id="A0A8C5JYM4"/>
<keyword evidence="14 20" id="KW-0175">Coiled coil</keyword>
<dbReference type="GO" id="GO:0044828">
    <property type="term" value="P:host-mediated suppression of viral genome replication"/>
    <property type="evidence" value="ECO:0007669"/>
    <property type="project" value="Ensembl"/>
</dbReference>
<dbReference type="GO" id="GO:0016605">
    <property type="term" value="C:PML body"/>
    <property type="evidence" value="ECO:0007669"/>
    <property type="project" value="UniProtKB-SubCell"/>
</dbReference>
<dbReference type="GO" id="GO:0000722">
    <property type="term" value="P:telomere maintenance via recombination"/>
    <property type="evidence" value="ECO:0007669"/>
    <property type="project" value="Ensembl"/>
</dbReference>
<feature type="region of interest" description="Disordered" evidence="21">
    <location>
        <begin position="1"/>
        <end position="41"/>
    </location>
</feature>
<dbReference type="GO" id="GO:0030054">
    <property type="term" value="C:cell junction"/>
    <property type="evidence" value="ECO:0007669"/>
    <property type="project" value="Ensembl"/>
</dbReference>
<evidence type="ECO:0000256" key="1">
    <source>
        <dbReference type="ARBA" id="ARBA00004322"/>
    </source>
</evidence>
<keyword evidence="9" id="KW-0227">DNA damage</keyword>
<dbReference type="GO" id="GO:0000724">
    <property type="term" value="P:double-strand break repair via homologous recombination"/>
    <property type="evidence" value="ECO:0007669"/>
    <property type="project" value="Ensembl"/>
</dbReference>
<proteinExistence type="inferred from homology"/>
<dbReference type="PANTHER" id="PTHR45916">
    <property type="entry name" value="STRUCTURAL MAINTENANCE OF CHROMOSOMES PROTEIN 5"/>
    <property type="match status" value="1"/>
</dbReference>
<name>A0A8C5JYM4_JACJA</name>
<dbReference type="GO" id="GO:0034184">
    <property type="term" value="P:positive regulation of maintenance of mitotic sister chromatid cohesion"/>
    <property type="evidence" value="ECO:0007669"/>
    <property type="project" value="Ensembl"/>
</dbReference>
<feature type="coiled-coil region" evidence="20">
    <location>
        <begin position="236"/>
        <end position="434"/>
    </location>
</feature>
<evidence type="ECO:0000256" key="5">
    <source>
        <dbReference type="ARBA" id="ARBA00022454"/>
    </source>
</evidence>
<dbReference type="FunFam" id="3.40.50.300:FF:000793">
    <property type="entry name" value="Structural maintenance of chromosomes protein 5"/>
    <property type="match status" value="1"/>
</dbReference>
<keyword evidence="6" id="KW-0597">Phosphoprotein</keyword>
<keyword evidence="10" id="KW-0498">Mitosis</keyword>
<dbReference type="GO" id="GO:0090398">
    <property type="term" value="P:cellular senescence"/>
    <property type="evidence" value="ECO:0007669"/>
    <property type="project" value="Ensembl"/>
</dbReference>
<dbReference type="GO" id="GO:0019827">
    <property type="term" value="P:stem cell population maintenance"/>
    <property type="evidence" value="ECO:0007669"/>
    <property type="project" value="Ensembl"/>
</dbReference>
<dbReference type="Ensembl" id="ENSJJAT00000000402.1">
    <property type="protein sequence ID" value="ENSJJAP00000000372.1"/>
    <property type="gene ID" value="ENSJJAG00000000290.1"/>
</dbReference>
<keyword evidence="13" id="KW-0779">Telomere</keyword>
<evidence type="ECO:0000256" key="19">
    <source>
        <dbReference type="ARBA" id="ARBA00063114"/>
    </source>
</evidence>
<evidence type="ECO:0000256" key="10">
    <source>
        <dbReference type="ARBA" id="ARBA00022776"/>
    </source>
</evidence>
<protein>
    <recommendedName>
        <fullName evidence="4">Structural maintenance of chromosomes protein 5</fullName>
    </recommendedName>
</protein>
<evidence type="ECO:0000256" key="18">
    <source>
        <dbReference type="ARBA" id="ARBA00023306"/>
    </source>
</evidence>
<evidence type="ECO:0000256" key="4">
    <source>
        <dbReference type="ARBA" id="ARBA00018687"/>
    </source>
</evidence>
<dbReference type="Gene3D" id="3.40.50.300">
    <property type="entry name" value="P-loop containing nucleotide triphosphate hydrolases"/>
    <property type="match status" value="2"/>
</dbReference>
<keyword evidence="8" id="KW-0547">Nucleotide-binding</keyword>
<dbReference type="GO" id="GO:0044772">
    <property type="term" value="P:mitotic cell cycle phase transition"/>
    <property type="evidence" value="ECO:0007669"/>
    <property type="project" value="Ensembl"/>
</dbReference>
<dbReference type="GO" id="GO:0035861">
    <property type="term" value="C:site of double-strand break"/>
    <property type="evidence" value="ECO:0007669"/>
    <property type="project" value="Ensembl"/>
</dbReference>
<reference evidence="23" key="2">
    <citation type="submission" date="2025-09" db="UniProtKB">
        <authorList>
            <consortium name="Ensembl"/>
        </authorList>
    </citation>
    <scope>IDENTIFICATION</scope>
</reference>
<dbReference type="PANTHER" id="PTHR45916:SF1">
    <property type="entry name" value="STRUCTURAL MAINTENANCE OF CHROMOSOMES PROTEIN 5"/>
    <property type="match status" value="1"/>
</dbReference>
<dbReference type="GO" id="GO:0035061">
    <property type="term" value="C:interchromatin granule"/>
    <property type="evidence" value="ECO:0007669"/>
    <property type="project" value="Ensembl"/>
</dbReference>
<comment type="subcellular location">
    <subcellularLocation>
        <location evidence="2">Chromosome</location>
        <location evidence="2">Telomere</location>
    </subcellularLocation>
    <subcellularLocation>
        <location evidence="1">Nucleus</location>
        <location evidence="1">PML body</location>
    </subcellularLocation>
</comment>
<comment type="similarity">
    <text evidence="3">Belongs to the SMC family. SMC5 subfamily.</text>
</comment>
<dbReference type="GO" id="GO:0030261">
    <property type="term" value="P:chromosome condensation"/>
    <property type="evidence" value="ECO:0007669"/>
    <property type="project" value="Ensembl"/>
</dbReference>
<evidence type="ECO:0000259" key="22">
    <source>
        <dbReference type="Pfam" id="PF13476"/>
    </source>
</evidence>
<keyword evidence="5" id="KW-0158">Chromosome</keyword>
<evidence type="ECO:0000256" key="6">
    <source>
        <dbReference type="ARBA" id="ARBA00022553"/>
    </source>
</evidence>
<keyword evidence="18" id="KW-0131">Cell cycle</keyword>
<evidence type="ECO:0000256" key="21">
    <source>
        <dbReference type="SAM" id="MobiDB-lite"/>
    </source>
</evidence>
<evidence type="ECO:0000256" key="11">
    <source>
        <dbReference type="ARBA" id="ARBA00022840"/>
    </source>
</evidence>
<keyword evidence="17" id="KW-0539">Nucleus</keyword>
<dbReference type="GO" id="GO:0005737">
    <property type="term" value="C:cytoplasm"/>
    <property type="evidence" value="ECO:0007669"/>
    <property type="project" value="Ensembl"/>
</dbReference>
<gene>
    <name evidence="23" type="primary">Smc5</name>
</gene>
<evidence type="ECO:0000256" key="14">
    <source>
        <dbReference type="ARBA" id="ARBA00023054"/>
    </source>
</evidence>
<dbReference type="GO" id="GO:0000781">
    <property type="term" value="C:chromosome, telomeric region"/>
    <property type="evidence" value="ECO:0007669"/>
    <property type="project" value="UniProtKB-SubCell"/>
</dbReference>
<dbReference type="InterPro" id="IPR027417">
    <property type="entry name" value="P-loop_NTPase"/>
</dbReference>
<sequence>MATSSRKAQTPSSLASKRPLPRDSSSEVPNKRMNWNPQPSLPHSAAPFVEGSIVRIAMENFLTYDICEVSPGPHLNMIIGANGTGKSSIVCAICLGLAGKPAFMGRADKVGFFVKRGCSRGMVEIELFRASGNLVITREIDVTKNQSFWFINKKPATQKIVEEQVAALNIQVGNLCQFLPQDKVGEFAKLSKIELLEATEKSIGPPEMHRYHCELKNFREKEKQLETSCKEKTEYLEKMIQRNERYKQDVERFYERKRHLDLIEMLEAKRPWVEYENVRQEYEAVKLIRDRVKEEVKKLKDEQIPMTNRIEEIERLRHNFEARIKEKAADIKETSHKCKQKQDMIERKDKYIEELQQALTVKQNEEHDRQRRISNTRKMIEDLQNELRNTENCENLQPQIDAITNDLRRVQDEKASCEGEIIDKRRERETLEKEKQSVDDHIVRFDNLMNQKEDKLRQRYRDTYDAVLWLRKNRDKFKQRVCEPIMLTINMKDNKNAKYVENHISSNDLRAFVFESQEDMEIFLKEVRDNKKLKVNAVIAPKNSYADKVIQETRLKQIYTAEEKYVLKTSFYSNKVISSNTSLKVAQFLTVTVDLEQRRHLEDQLKEINRKLQIVEAGLIALRDTNRHLEHKDNELRQKKKELLERKTKKRQLEQKISSKLGSIKLMEQDTCNLEEEERKANNKIKETNVQKAKLVTELTSLVKICTSLHMQKVDLILQNTTVISEKNKLDTDYMAISSQLRVTEQHFLELDENRQRLLQKCKELMKRARQVCNLSAEQAVPQEYHTQVPTIPNGHNSSPPMAFQDLPNTLDEIDALLTEERSRASCFTGLNPSVVEEYTKRETEIQQLTEELKGKKVELDEYRENISQVKERWLNPLKELVEKINEKFSHFFSSMQCAGEVDLHTENEEDYDKYGIRIRVKFRSSTQLHELTPHHQSGGERSVSTMLYLMALQELNRCPFRVVDEINQGMDPINERRVFEMVVNTACKENTSQYFFITPKLLQNLPYSEKMTVLFVYNGPHMLEPNRWNLKAFQRRRRRITFTQPSQ</sequence>
<dbReference type="GO" id="GO:0000217">
    <property type="term" value="F:DNA secondary structure binding"/>
    <property type="evidence" value="ECO:0007669"/>
    <property type="project" value="Ensembl"/>
</dbReference>
<dbReference type="GO" id="GO:0005524">
    <property type="term" value="F:ATP binding"/>
    <property type="evidence" value="ECO:0007669"/>
    <property type="project" value="UniProtKB-KW"/>
</dbReference>
<evidence type="ECO:0000313" key="23">
    <source>
        <dbReference type="Ensembl" id="ENSJJAP00000000372.1"/>
    </source>
</evidence>
<dbReference type="Gene3D" id="1.10.287.1490">
    <property type="match status" value="1"/>
</dbReference>
<dbReference type="GeneTree" id="ENSGT00550000074816"/>
<evidence type="ECO:0000256" key="20">
    <source>
        <dbReference type="SAM" id="Coils"/>
    </source>
</evidence>
<evidence type="ECO:0000256" key="15">
    <source>
        <dbReference type="ARBA" id="ARBA00023172"/>
    </source>
</evidence>
<dbReference type="InterPro" id="IPR038729">
    <property type="entry name" value="Rad50/SbcC_AAA"/>
</dbReference>
<dbReference type="FunFam" id="3.40.50.300:FF:001434">
    <property type="entry name" value="Structural maintenance of chromosomes protein 5"/>
    <property type="match status" value="1"/>
</dbReference>
<evidence type="ECO:0000256" key="3">
    <source>
        <dbReference type="ARBA" id="ARBA00010171"/>
    </source>
</evidence>
<organism evidence="23 24">
    <name type="scientific">Jaculus jaculus</name>
    <name type="common">Lesser Egyptian jerboa</name>
    <dbReference type="NCBI Taxonomy" id="51337"/>
    <lineage>
        <taxon>Eukaryota</taxon>
        <taxon>Metazoa</taxon>
        <taxon>Chordata</taxon>
        <taxon>Craniata</taxon>
        <taxon>Vertebrata</taxon>
        <taxon>Euteleostomi</taxon>
        <taxon>Mammalia</taxon>
        <taxon>Eutheria</taxon>
        <taxon>Euarchontoglires</taxon>
        <taxon>Glires</taxon>
        <taxon>Rodentia</taxon>
        <taxon>Myomorpha</taxon>
        <taxon>Dipodoidea</taxon>
        <taxon>Dipodidae</taxon>
        <taxon>Dipodinae</taxon>
        <taxon>Jaculus</taxon>
    </lineage>
</organism>
<evidence type="ECO:0000256" key="12">
    <source>
        <dbReference type="ARBA" id="ARBA00022843"/>
    </source>
</evidence>
<feature type="coiled-coil region" evidence="20">
    <location>
        <begin position="598"/>
        <end position="687"/>
    </location>
</feature>
<feature type="compositionally biased region" description="Polar residues" evidence="21">
    <location>
        <begin position="1"/>
        <end position="15"/>
    </location>
</feature>
<dbReference type="GO" id="GO:0071459">
    <property type="term" value="P:protein localization to chromosome, centromeric region"/>
    <property type="evidence" value="ECO:0007669"/>
    <property type="project" value="Ensembl"/>
</dbReference>
<evidence type="ECO:0000256" key="9">
    <source>
        <dbReference type="ARBA" id="ARBA00022763"/>
    </source>
</evidence>
<feature type="coiled-coil region" evidence="20">
    <location>
        <begin position="839"/>
        <end position="873"/>
    </location>
</feature>
<evidence type="ECO:0000256" key="13">
    <source>
        <dbReference type="ARBA" id="ARBA00022895"/>
    </source>
</evidence>
<evidence type="ECO:0000256" key="7">
    <source>
        <dbReference type="ARBA" id="ARBA00022618"/>
    </source>
</evidence>
<evidence type="ECO:0000256" key="16">
    <source>
        <dbReference type="ARBA" id="ARBA00023204"/>
    </source>
</evidence>
<dbReference type="SUPFAM" id="SSF52540">
    <property type="entry name" value="P-loop containing nucleoside triphosphate hydrolases"/>
    <property type="match status" value="2"/>
</dbReference>
<keyword evidence="16" id="KW-0234">DNA repair</keyword>
<keyword evidence="11" id="KW-0067">ATP-binding</keyword>
<accession>A0A8C5JYM4</accession>
<dbReference type="GO" id="GO:0030915">
    <property type="term" value="C:Smc5-Smc6 complex"/>
    <property type="evidence" value="ECO:0007669"/>
    <property type="project" value="Ensembl"/>
</dbReference>
<evidence type="ECO:0000256" key="8">
    <source>
        <dbReference type="ARBA" id="ARBA00022741"/>
    </source>
</evidence>
<dbReference type="GO" id="GO:0051984">
    <property type="term" value="P:positive regulation of chromosome segregation"/>
    <property type="evidence" value="ECO:0007669"/>
    <property type="project" value="Ensembl"/>
</dbReference>
<evidence type="ECO:0000256" key="2">
    <source>
        <dbReference type="ARBA" id="ARBA00004574"/>
    </source>
</evidence>
<dbReference type="GO" id="GO:0016607">
    <property type="term" value="C:nuclear speck"/>
    <property type="evidence" value="ECO:0007669"/>
    <property type="project" value="Ensembl"/>
</dbReference>
<dbReference type="GO" id="GO:0000803">
    <property type="term" value="C:sex chromosome"/>
    <property type="evidence" value="ECO:0007669"/>
    <property type="project" value="Ensembl"/>
</dbReference>
<keyword evidence="24" id="KW-1185">Reference proteome</keyword>
<dbReference type="GO" id="GO:0051301">
    <property type="term" value="P:cell division"/>
    <property type="evidence" value="ECO:0007669"/>
    <property type="project" value="UniProtKB-KW"/>
</dbReference>
<dbReference type="Pfam" id="PF13476">
    <property type="entry name" value="AAA_23"/>
    <property type="match status" value="1"/>
</dbReference>
<keyword evidence="15" id="KW-0233">DNA recombination</keyword>
<evidence type="ECO:0000256" key="17">
    <source>
        <dbReference type="ARBA" id="ARBA00023242"/>
    </source>
</evidence>
<evidence type="ECO:0000313" key="24">
    <source>
        <dbReference type="Proteomes" id="UP000694385"/>
    </source>
</evidence>
<keyword evidence="12" id="KW-0832">Ubl conjugation</keyword>
<reference evidence="23" key="1">
    <citation type="submission" date="2025-08" db="UniProtKB">
        <authorList>
            <consortium name="Ensembl"/>
        </authorList>
    </citation>
    <scope>IDENTIFICATION</scope>
</reference>
<dbReference type="GO" id="GO:0000775">
    <property type="term" value="C:chromosome, centromeric region"/>
    <property type="evidence" value="ECO:0007669"/>
    <property type="project" value="Ensembl"/>
</dbReference>
<feature type="domain" description="Rad50/SbcC-type AAA" evidence="22">
    <location>
        <begin position="55"/>
        <end position="247"/>
    </location>
</feature>
<dbReference type="GO" id="GO:0003697">
    <property type="term" value="F:single-stranded DNA binding"/>
    <property type="evidence" value="ECO:0007669"/>
    <property type="project" value="TreeGrafter"/>
</dbReference>